<evidence type="ECO:0000256" key="5">
    <source>
        <dbReference type="ARBA" id="ARBA00022833"/>
    </source>
</evidence>
<evidence type="ECO:0000259" key="10">
    <source>
        <dbReference type="Pfam" id="PF07282"/>
    </source>
</evidence>
<reference evidence="12" key="1">
    <citation type="submission" date="2016-12" db="EMBL/GenBank/DDBJ databases">
        <title>Discovery of methanogenic haloarchaea.</title>
        <authorList>
            <person name="Sorokin D.Y."/>
            <person name="Makarova K.S."/>
            <person name="Abbas B."/>
            <person name="Ferrer M."/>
            <person name="Golyshin P.N."/>
        </authorList>
    </citation>
    <scope>NUCLEOTIDE SEQUENCE [LARGE SCALE GENOMIC DNA]</scope>
    <source>
        <strain evidence="12">HMET1</strain>
    </source>
</reference>
<dbReference type="PANTHER" id="PTHR30405:SF11">
    <property type="entry name" value="RNA-GUIDED DNA ENDONUCLEASE RV2885C-RELATED"/>
    <property type="match status" value="1"/>
</dbReference>
<dbReference type="Proteomes" id="UP000185744">
    <property type="component" value="Unassembled WGS sequence"/>
</dbReference>
<dbReference type="GO" id="GO:0046872">
    <property type="term" value="F:metal ion binding"/>
    <property type="evidence" value="ECO:0007669"/>
    <property type="project" value="UniProtKB-KW"/>
</dbReference>
<evidence type="ECO:0000256" key="3">
    <source>
        <dbReference type="ARBA" id="ARBA00022578"/>
    </source>
</evidence>
<dbReference type="Pfam" id="PF01385">
    <property type="entry name" value="OrfB_IS605"/>
    <property type="match status" value="1"/>
</dbReference>
<evidence type="ECO:0000256" key="6">
    <source>
        <dbReference type="ARBA" id="ARBA00023125"/>
    </source>
</evidence>
<dbReference type="InParanoid" id="A0A1Q6DUC1"/>
<feature type="domain" description="Probable transposase IS891/IS1136/IS1341" evidence="9">
    <location>
        <begin position="172"/>
        <end position="279"/>
    </location>
</feature>
<dbReference type="InterPro" id="IPR021027">
    <property type="entry name" value="Transposase_put_HTH"/>
</dbReference>
<dbReference type="PANTHER" id="PTHR30405">
    <property type="entry name" value="TRANSPOSASE"/>
    <property type="match status" value="1"/>
</dbReference>
<evidence type="ECO:0000259" key="11">
    <source>
        <dbReference type="Pfam" id="PF12323"/>
    </source>
</evidence>
<evidence type="ECO:0000313" key="12">
    <source>
        <dbReference type="EMBL" id="OKY77964.1"/>
    </source>
</evidence>
<feature type="domain" description="Transposase putative helix-turn-helix" evidence="11">
    <location>
        <begin position="1"/>
        <end position="39"/>
    </location>
</feature>
<evidence type="ECO:0000256" key="8">
    <source>
        <dbReference type="SAM" id="MobiDB-lite"/>
    </source>
</evidence>
<keyword evidence="13" id="KW-1185">Reference proteome</keyword>
<evidence type="ECO:0000256" key="4">
    <source>
        <dbReference type="ARBA" id="ARBA00022723"/>
    </source>
</evidence>
<comment type="similarity">
    <text evidence="2">In the N-terminal section; belongs to the transposase 2 family.</text>
</comment>
<evidence type="ECO:0000256" key="1">
    <source>
        <dbReference type="ARBA" id="ARBA00008761"/>
    </source>
</evidence>
<comment type="similarity">
    <text evidence="1">In the C-terminal section; belongs to the transposase 35 family.</text>
</comment>
<protein>
    <submittedName>
        <fullName evidence="12">IS605 OrfB-like transposable element containing RNAse H-like and Zn finger domain</fullName>
    </submittedName>
</protein>
<evidence type="ECO:0000256" key="2">
    <source>
        <dbReference type="ARBA" id="ARBA00011044"/>
    </source>
</evidence>
<evidence type="ECO:0000256" key="7">
    <source>
        <dbReference type="ARBA" id="ARBA00023172"/>
    </source>
</evidence>
<proteinExistence type="inferred from homology"/>
<dbReference type="AlphaFoldDB" id="A0A1Q6DUC1"/>
<dbReference type="GO" id="GO:0003677">
    <property type="term" value="F:DNA binding"/>
    <property type="evidence" value="ECO:0007669"/>
    <property type="project" value="UniProtKB-KW"/>
</dbReference>
<dbReference type="Pfam" id="PF12323">
    <property type="entry name" value="HTH_OrfB_IS605"/>
    <property type="match status" value="1"/>
</dbReference>
<accession>A0A1Q6DUC1</accession>
<dbReference type="InterPro" id="IPR010095">
    <property type="entry name" value="Cas12f1-like_TNB"/>
</dbReference>
<keyword evidence="5" id="KW-0862">Zinc</keyword>
<feature type="region of interest" description="Disordered" evidence="8">
    <location>
        <begin position="204"/>
        <end position="237"/>
    </location>
</feature>
<dbReference type="GO" id="GO:0006310">
    <property type="term" value="P:DNA recombination"/>
    <property type="evidence" value="ECO:0007669"/>
    <property type="project" value="UniProtKB-KW"/>
</dbReference>
<comment type="caution">
    <text evidence="12">The sequence shown here is derived from an EMBL/GenBank/DDBJ whole genome shotgun (WGS) entry which is preliminary data.</text>
</comment>
<dbReference type="NCBIfam" id="TIGR01766">
    <property type="entry name" value="IS200/IS605 family accessory protein TnpB-like domain"/>
    <property type="match status" value="1"/>
</dbReference>
<dbReference type="GO" id="GO:0032196">
    <property type="term" value="P:transposition"/>
    <property type="evidence" value="ECO:0007669"/>
    <property type="project" value="UniProtKB-KW"/>
</dbReference>
<dbReference type="EMBL" id="MSDW01000001">
    <property type="protein sequence ID" value="OKY77964.1"/>
    <property type="molecule type" value="Genomic_DNA"/>
</dbReference>
<organism evidence="12 13">
    <name type="scientific">Methanohalarchaeum thermophilum</name>
    <dbReference type="NCBI Taxonomy" id="1903181"/>
    <lineage>
        <taxon>Archaea</taxon>
        <taxon>Methanobacteriati</taxon>
        <taxon>Methanobacteriota</taxon>
        <taxon>Methanonatronarchaeia</taxon>
        <taxon>Methanonatronarchaeales</taxon>
        <taxon>Methanonatronarchaeaceae</taxon>
        <taxon>Candidatus Methanohalarchaeum</taxon>
    </lineage>
</organism>
<evidence type="ECO:0000259" key="9">
    <source>
        <dbReference type="Pfam" id="PF01385"/>
    </source>
</evidence>
<dbReference type="InterPro" id="IPR001959">
    <property type="entry name" value="Transposase"/>
</dbReference>
<name>A0A1Q6DUC1_METT1</name>
<feature type="domain" description="Cas12f1-like TNB" evidence="10">
    <location>
        <begin position="293"/>
        <end position="324"/>
    </location>
</feature>
<keyword evidence="7" id="KW-0233">DNA recombination</keyword>
<dbReference type="InterPro" id="IPR051399">
    <property type="entry name" value="RNA-guided_DNA_endo/Transpos"/>
</dbReference>
<evidence type="ECO:0000313" key="13">
    <source>
        <dbReference type="Proteomes" id="UP000185744"/>
    </source>
</evidence>
<feature type="compositionally biased region" description="Basic and acidic residues" evidence="8">
    <location>
        <begin position="204"/>
        <end position="228"/>
    </location>
</feature>
<dbReference type="STRING" id="1903181.BTN85_0442"/>
<keyword evidence="6" id="KW-0238">DNA-binding</keyword>
<keyword evidence="4" id="KW-0479">Metal-binding</keyword>
<sequence length="324" mass="38493">MNRSYKYRLYPSEQDKEELEKHLDLCRQVYNHFLEELNETEEIPSRYELQKQLPELKNEWEELQQVHSKVLQMVLKQLYDNLKSLSEQKKNGYKIGKLRYKGEGWYKTIEYNQSGFKLKKTENRLDRLKLSKIEEVPIRLHREIEGEVKGVILKRDSAGDWYAIFQTEQKPETDTTDSENLEAVGIDLGIQKFIVDSDSNRIEHPKNVEKAEQRLKKEQKNLSRKEKGSNNYEKQKKRVAKLHKRVKNRRMDFLHKLSNAYVRNYDKIVLEDLNIFSMVQGEMNSKNTLDSSWRTFIQLLLYKAENAGTEVVLVDPKDTNKECS</sequence>
<dbReference type="Pfam" id="PF07282">
    <property type="entry name" value="Cas12f1-like_TNB"/>
    <property type="match status" value="1"/>
</dbReference>
<keyword evidence="3" id="KW-0815">Transposition</keyword>
<gene>
    <name evidence="12" type="ORF">BTN85_0442</name>
</gene>
<dbReference type="NCBIfam" id="NF040570">
    <property type="entry name" value="guided_TnpB"/>
    <property type="match status" value="1"/>
</dbReference>